<reference evidence="1" key="1">
    <citation type="journal article" date="2015" name="Nature">
        <title>Complex archaea that bridge the gap between prokaryotes and eukaryotes.</title>
        <authorList>
            <person name="Spang A."/>
            <person name="Saw J.H."/>
            <person name="Jorgensen S.L."/>
            <person name="Zaremba-Niedzwiedzka K."/>
            <person name="Martijn J."/>
            <person name="Lind A.E."/>
            <person name="van Eijk R."/>
            <person name="Schleper C."/>
            <person name="Guy L."/>
            <person name="Ettema T.J."/>
        </authorList>
    </citation>
    <scope>NUCLEOTIDE SEQUENCE</scope>
</reference>
<accession>A0A0F9FLY3</accession>
<name>A0A0F9FLY3_9ZZZZ</name>
<dbReference type="EMBL" id="LAZR01032018">
    <property type="protein sequence ID" value="KKL52077.1"/>
    <property type="molecule type" value="Genomic_DNA"/>
</dbReference>
<evidence type="ECO:0000313" key="1">
    <source>
        <dbReference type="EMBL" id="KKL52077.1"/>
    </source>
</evidence>
<sequence>MAVLTWKRSEIRDRWRELTGRTQVADISNDDVDALLNDYYVNYFPEDALVTNFDGFFTQAAIATDNGEYSLAQSIVKLMEPMTINGAEITFHQDKNYFFQMYPDDEQYITAPSIAIGALDTTKVLNAAFTFDHQGQSYSKASQENTFVGLSTIPQNKYGAFCLKIESDGTVTIYEADDNATGYDSPGLAIAALPDADSDTAYMGYVTVINTAVAGFIPGTTDQAAGTVTATYTDGDPANRGTPSGALFIHNKLFLRPKADDT</sequence>
<comment type="caution">
    <text evidence="1">The sequence shown here is derived from an EMBL/GenBank/DDBJ whole genome shotgun (WGS) entry which is preliminary data.</text>
</comment>
<protein>
    <submittedName>
        <fullName evidence="1">Uncharacterized protein</fullName>
    </submittedName>
</protein>
<proteinExistence type="predicted"/>
<organism evidence="1">
    <name type="scientific">marine sediment metagenome</name>
    <dbReference type="NCBI Taxonomy" id="412755"/>
    <lineage>
        <taxon>unclassified sequences</taxon>
        <taxon>metagenomes</taxon>
        <taxon>ecological metagenomes</taxon>
    </lineage>
</organism>
<gene>
    <name evidence="1" type="ORF">LCGC14_2289110</name>
</gene>
<dbReference type="AlphaFoldDB" id="A0A0F9FLY3"/>